<accession>A0A562QSL3</accession>
<sequence length="158" mass="18348">MLHFEEKLTIIESFSELERKNVSLGRVNFHFEESATDKKNVVYHLHPNGNGFVYAEKIKGYKTDKNGMVNIRDFSEEELRILIEKSIASLSFSLTQTEDTVINEEYEETWINRDKQTLTLLQEDDMWNVYAGANLDGTFNTYGEAAEYLDEEGFKIKS</sequence>
<keyword evidence="2" id="KW-1185">Reference proteome</keyword>
<reference evidence="1 2" key="1">
    <citation type="journal article" date="2015" name="Stand. Genomic Sci.">
        <title>Genomic Encyclopedia of Bacterial and Archaeal Type Strains, Phase III: the genomes of soil and plant-associated and newly described type strains.</title>
        <authorList>
            <person name="Whitman W.B."/>
            <person name="Woyke T."/>
            <person name="Klenk H.P."/>
            <person name="Zhou Y."/>
            <person name="Lilburn T.G."/>
            <person name="Beck B.J."/>
            <person name="De Vos P."/>
            <person name="Vandamme P."/>
            <person name="Eisen J.A."/>
            <person name="Garrity G."/>
            <person name="Hugenholtz P."/>
            <person name="Kyrpides N.C."/>
        </authorList>
    </citation>
    <scope>NUCLEOTIDE SEQUENCE [LARGE SCALE GENOMIC DNA]</scope>
    <source>
        <strain evidence="1 2">CGMCC 1.10116</strain>
    </source>
</reference>
<gene>
    <name evidence="1" type="ORF">IQ10_00882</name>
</gene>
<organism evidence="1 2">
    <name type="scientific">Halalkalibacter nanhaiisediminis</name>
    <dbReference type="NCBI Taxonomy" id="688079"/>
    <lineage>
        <taxon>Bacteria</taxon>
        <taxon>Bacillati</taxon>
        <taxon>Bacillota</taxon>
        <taxon>Bacilli</taxon>
        <taxon>Bacillales</taxon>
        <taxon>Bacillaceae</taxon>
        <taxon>Halalkalibacter</taxon>
    </lineage>
</organism>
<name>A0A562QSL3_9BACI</name>
<dbReference type="OrthoDB" id="2360619at2"/>
<evidence type="ECO:0000313" key="1">
    <source>
        <dbReference type="EMBL" id="TWI59170.1"/>
    </source>
</evidence>
<evidence type="ECO:0000313" key="2">
    <source>
        <dbReference type="Proteomes" id="UP000315711"/>
    </source>
</evidence>
<dbReference type="EMBL" id="VLKZ01000002">
    <property type="protein sequence ID" value="TWI59170.1"/>
    <property type="molecule type" value="Genomic_DNA"/>
</dbReference>
<proteinExistence type="predicted"/>
<dbReference type="AlphaFoldDB" id="A0A562QSL3"/>
<comment type="caution">
    <text evidence="1">The sequence shown here is derived from an EMBL/GenBank/DDBJ whole genome shotgun (WGS) entry which is preliminary data.</text>
</comment>
<dbReference type="RefSeq" id="WP_144449247.1">
    <property type="nucleotide sequence ID" value="NZ_VLKZ01000002.1"/>
</dbReference>
<protein>
    <submittedName>
        <fullName evidence="1">Uncharacterized protein</fullName>
    </submittedName>
</protein>
<dbReference type="Proteomes" id="UP000315711">
    <property type="component" value="Unassembled WGS sequence"/>
</dbReference>